<gene>
    <name evidence="9" type="ORF">H9870_04845</name>
</gene>
<feature type="transmembrane region" description="Helical" evidence="8">
    <location>
        <begin position="150"/>
        <end position="167"/>
    </location>
</feature>
<keyword evidence="4 8" id="KW-0812">Transmembrane</keyword>
<organism evidence="9 10">
    <name type="scientific">Candidatus Corynebacterium avicola</name>
    <dbReference type="NCBI Taxonomy" id="2838527"/>
    <lineage>
        <taxon>Bacteria</taxon>
        <taxon>Bacillati</taxon>
        <taxon>Actinomycetota</taxon>
        <taxon>Actinomycetes</taxon>
        <taxon>Mycobacteriales</taxon>
        <taxon>Corynebacteriaceae</taxon>
        <taxon>Corynebacterium</taxon>
    </lineage>
</organism>
<evidence type="ECO:0000256" key="2">
    <source>
        <dbReference type="ARBA" id="ARBA00022475"/>
    </source>
</evidence>
<comment type="subcellular location">
    <subcellularLocation>
        <location evidence="1">Cell membrane</location>
        <topology evidence="1">Multi-pass membrane protein</topology>
    </subcellularLocation>
</comment>
<evidence type="ECO:0000313" key="10">
    <source>
        <dbReference type="Proteomes" id="UP000824190"/>
    </source>
</evidence>
<dbReference type="AlphaFoldDB" id="A0A9D1UK82"/>
<dbReference type="Pfam" id="PF09594">
    <property type="entry name" value="GT87"/>
    <property type="match status" value="1"/>
</dbReference>
<reference evidence="9" key="1">
    <citation type="journal article" date="2021" name="PeerJ">
        <title>Extensive microbial diversity within the chicken gut microbiome revealed by metagenomics and culture.</title>
        <authorList>
            <person name="Gilroy R."/>
            <person name="Ravi A."/>
            <person name="Getino M."/>
            <person name="Pursley I."/>
            <person name="Horton D.L."/>
            <person name="Alikhan N.F."/>
            <person name="Baker D."/>
            <person name="Gharbi K."/>
            <person name="Hall N."/>
            <person name="Watson M."/>
            <person name="Adriaenssens E.M."/>
            <person name="Foster-Nyarko E."/>
            <person name="Jarju S."/>
            <person name="Secka A."/>
            <person name="Antonio M."/>
            <person name="Oren A."/>
            <person name="Chaudhuri R.R."/>
            <person name="La Ragione R."/>
            <person name="Hildebrand F."/>
            <person name="Pallen M.J."/>
        </authorList>
    </citation>
    <scope>NUCLEOTIDE SEQUENCE</scope>
    <source>
        <strain evidence="9">CHK32-1732</strain>
    </source>
</reference>
<keyword evidence="5 8" id="KW-1133">Transmembrane helix</keyword>
<feature type="transmembrane region" description="Helical" evidence="8">
    <location>
        <begin position="300"/>
        <end position="328"/>
    </location>
</feature>
<feature type="transmembrane region" description="Helical" evidence="8">
    <location>
        <begin position="179"/>
        <end position="211"/>
    </location>
</feature>
<evidence type="ECO:0000256" key="6">
    <source>
        <dbReference type="ARBA" id="ARBA00023136"/>
    </source>
</evidence>
<feature type="transmembrane region" description="Helical" evidence="8">
    <location>
        <begin position="335"/>
        <end position="354"/>
    </location>
</feature>
<dbReference type="Proteomes" id="UP000824190">
    <property type="component" value="Unassembled WGS sequence"/>
</dbReference>
<feature type="transmembrane region" description="Helical" evidence="8">
    <location>
        <begin position="20"/>
        <end position="37"/>
    </location>
</feature>
<dbReference type="GO" id="GO:0016758">
    <property type="term" value="F:hexosyltransferase activity"/>
    <property type="evidence" value="ECO:0007669"/>
    <property type="project" value="InterPro"/>
</dbReference>
<keyword evidence="3" id="KW-0808">Transferase</keyword>
<comment type="similarity">
    <text evidence="7">Belongs to the glycosyltransferase 87 family.</text>
</comment>
<accession>A0A9D1UK82</accession>
<evidence type="ECO:0000256" key="4">
    <source>
        <dbReference type="ARBA" id="ARBA00022692"/>
    </source>
</evidence>
<dbReference type="InterPro" id="IPR018584">
    <property type="entry name" value="GT87"/>
</dbReference>
<name>A0A9D1UK82_9CORY</name>
<dbReference type="EMBL" id="DXGC01000046">
    <property type="protein sequence ID" value="HIW90974.1"/>
    <property type="molecule type" value="Genomic_DNA"/>
</dbReference>
<evidence type="ECO:0000256" key="1">
    <source>
        <dbReference type="ARBA" id="ARBA00004651"/>
    </source>
</evidence>
<protein>
    <submittedName>
        <fullName evidence="9">DUF2029 domain-containing protein</fullName>
    </submittedName>
</protein>
<keyword evidence="2" id="KW-1003">Cell membrane</keyword>
<feature type="transmembrane region" description="Helical" evidence="8">
    <location>
        <begin position="43"/>
        <end position="63"/>
    </location>
</feature>
<reference evidence="9" key="2">
    <citation type="submission" date="2021-04" db="EMBL/GenBank/DDBJ databases">
        <authorList>
            <person name="Gilroy R."/>
        </authorList>
    </citation>
    <scope>NUCLEOTIDE SEQUENCE</scope>
    <source>
        <strain evidence="9">CHK32-1732</strain>
    </source>
</reference>
<comment type="caution">
    <text evidence="9">The sequence shown here is derived from an EMBL/GenBank/DDBJ whole genome shotgun (WGS) entry which is preliminary data.</text>
</comment>
<evidence type="ECO:0000256" key="3">
    <source>
        <dbReference type="ARBA" id="ARBA00022679"/>
    </source>
</evidence>
<evidence type="ECO:0000256" key="5">
    <source>
        <dbReference type="ARBA" id="ARBA00022989"/>
    </source>
</evidence>
<keyword evidence="6 8" id="KW-0472">Membrane</keyword>
<sequence>METIENSLMVPVGEIKQGNVRWLFGAFAAFSLFYAFFTTQQSHSLWAACAVVTYILAAFLSGAGRSRTSVFMVALIGAVAVPMCFLVGAGIGQPEVQVVKESAARLVEQGTPYLSDPSTVYDYNPYGPAMALFGLPGVLLGDVPIADPRIWYVVFLAFCLWASWRLLGRPSSSKVHVLAWAAFSPLVALSVVTSGVDVPLVGVLALGAAAALERRSVLCGCIIGCALLMKWTALPAFALAFLVLARRGRPVDALQMTGVVVAVVGIGIGTTAGPAPQAFIEHTVLFPMGQGELQTPAGRSMLGGILGNTIGAWLPFTFLIAAAAVLAWRLLTVPLTVYSVGVIMALGYTVLFLLAPSARAGYFMVPLLIYALAAMYRNRPRDEDPPSRTRPTRTVAAHTWVPAESSSTRGGRVQW</sequence>
<proteinExistence type="inferred from homology"/>
<feature type="transmembrane region" description="Helical" evidence="8">
    <location>
        <begin position="256"/>
        <end position="280"/>
    </location>
</feature>
<feature type="transmembrane region" description="Helical" evidence="8">
    <location>
        <begin position="217"/>
        <end position="244"/>
    </location>
</feature>
<evidence type="ECO:0000256" key="7">
    <source>
        <dbReference type="ARBA" id="ARBA00024033"/>
    </source>
</evidence>
<dbReference type="GO" id="GO:0005886">
    <property type="term" value="C:plasma membrane"/>
    <property type="evidence" value="ECO:0007669"/>
    <property type="project" value="UniProtKB-SubCell"/>
</dbReference>
<evidence type="ECO:0000313" key="9">
    <source>
        <dbReference type="EMBL" id="HIW90974.1"/>
    </source>
</evidence>
<feature type="transmembrane region" description="Helical" evidence="8">
    <location>
        <begin position="360"/>
        <end position="378"/>
    </location>
</feature>
<feature type="transmembrane region" description="Helical" evidence="8">
    <location>
        <begin position="70"/>
        <end position="91"/>
    </location>
</feature>
<evidence type="ECO:0000256" key="8">
    <source>
        <dbReference type="SAM" id="Phobius"/>
    </source>
</evidence>